<sequence length="41" mass="4443">MRTKVFRIGFVPDAFVGSEVVADFATDLVALFAVVEIKKVG</sequence>
<dbReference type="EMBL" id="VSSQ01091364">
    <property type="protein sequence ID" value="MPN36939.1"/>
    <property type="molecule type" value="Genomic_DNA"/>
</dbReference>
<name>A0A645HFJ7_9ZZZZ</name>
<comment type="caution">
    <text evidence="1">The sequence shown here is derived from an EMBL/GenBank/DDBJ whole genome shotgun (WGS) entry which is preliminary data.</text>
</comment>
<reference evidence="1" key="1">
    <citation type="submission" date="2019-08" db="EMBL/GenBank/DDBJ databases">
        <authorList>
            <person name="Kucharzyk K."/>
            <person name="Murdoch R.W."/>
            <person name="Higgins S."/>
            <person name="Loffler F."/>
        </authorList>
    </citation>
    <scope>NUCLEOTIDE SEQUENCE</scope>
</reference>
<proteinExistence type="predicted"/>
<dbReference type="AlphaFoldDB" id="A0A645HFJ7"/>
<protein>
    <submittedName>
        <fullName evidence="1">Uncharacterized protein</fullName>
    </submittedName>
</protein>
<evidence type="ECO:0000313" key="1">
    <source>
        <dbReference type="EMBL" id="MPN36939.1"/>
    </source>
</evidence>
<organism evidence="1">
    <name type="scientific">bioreactor metagenome</name>
    <dbReference type="NCBI Taxonomy" id="1076179"/>
    <lineage>
        <taxon>unclassified sequences</taxon>
        <taxon>metagenomes</taxon>
        <taxon>ecological metagenomes</taxon>
    </lineage>
</organism>
<accession>A0A645HFJ7</accession>
<gene>
    <name evidence="1" type="ORF">SDC9_184451</name>
</gene>